<evidence type="ECO:0000256" key="2">
    <source>
        <dbReference type="SAM" id="Phobius"/>
    </source>
</evidence>
<dbReference type="EMBL" id="NFHM01000011">
    <property type="protein sequence ID" value="OUN42695.1"/>
    <property type="molecule type" value="Genomic_DNA"/>
</dbReference>
<evidence type="ECO:0000313" key="5">
    <source>
        <dbReference type="Proteomes" id="UP000195455"/>
    </source>
</evidence>
<dbReference type="AlphaFoldDB" id="A0A1Y3U3F0"/>
<dbReference type="InterPro" id="IPR001119">
    <property type="entry name" value="SLH_dom"/>
</dbReference>
<gene>
    <name evidence="4" type="ORF">B5G26_08670</name>
</gene>
<dbReference type="PANTHER" id="PTHR43308">
    <property type="entry name" value="OUTER MEMBRANE PROTEIN ALPHA-RELATED"/>
    <property type="match status" value="1"/>
</dbReference>
<reference evidence="5" key="1">
    <citation type="submission" date="2017-04" db="EMBL/GenBank/DDBJ databases">
        <title>Function of individual gut microbiota members based on whole genome sequencing of pure cultures obtained from chicken caecum.</title>
        <authorList>
            <person name="Medvecky M."/>
            <person name="Cejkova D."/>
            <person name="Polansky O."/>
            <person name="Karasova D."/>
            <person name="Kubasova T."/>
            <person name="Cizek A."/>
            <person name="Rychlik I."/>
        </authorList>
    </citation>
    <scope>NUCLEOTIDE SEQUENCE [LARGE SCALE GENOMIC DNA]</scope>
    <source>
        <strain evidence="5">An75</strain>
    </source>
</reference>
<dbReference type="Pfam" id="PF00395">
    <property type="entry name" value="SLH"/>
    <property type="match status" value="2"/>
</dbReference>
<dbReference type="InterPro" id="IPR051465">
    <property type="entry name" value="Cell_Envelope_Struct_Comp"/>
</dbReference>
<keyword evidence="2" id="KW-0472">Membrane</keyword>
<dbReference type="PROSITE" id="PS51272">
    <property type="entry name" value="SLH"/>
    <property type="match status" value="2"/>
</dbReference>
<evidence type="ECO:0000256" key="1">
    <source>
        <dbReference type="ARBA" id="ARBA00022737"/>
    </source>
</evidence>
<keyword evidence="1" id="KW-0677">Repeat</keyword>
<feature type="transmembrane region" description="Helical" evidence="2">
    <location>
        <begin position="56"/>
        <end position="78"/>
    </location>
</feature>
<keyword evidence="2" id="KW-1133">Transmembrane helix</keyword>
<accession>A0A1Y3U3F0</accession>
<evidence type="ECO:0000313" key="4">
    <source>
        <dbReference type="EMBL" id="OUN42695.1"/>
    </source>
</evidence>
<sequence>MIQESFSRNCKEILKKRVYAIIGKYGKLNHKIPLEYHNFDKIYNPKGGTYNMKRKMAMALAAVLVAGSLPVTASAATFTDINEVSWASSTIQAVSDKGLINGYEDGTFRAKNNVTYSEAMVMIYNLMDKTGNLKASATNTLPIYQSVLNTYKIPTWSQSTVAYGLSAQILMAADLPKFTTNGVSNPATRQDVAVMFGRALSEKYDIYAGTGVNYNDVWRISDEAMPYVDLLSRLGILTGDENGNFNPTANITRAEMAVMMNKTYDLLSNELANTGEITEIVNHDGDYYDVDVKMDNGERNRLTLSDDNISVYNKDGSRELPISSLTKGDKVSLVFDGLVITKIYLLDEETSAQAKYDVTGYIYSLKESEVNFESENTGETSKYKLDENCTYYLDGKKVTRKDLQNTIDENSDKYAYAGLMTTTENEKVNGTRQDVVYVTAMYVTIMDEYTHTGEVTDFSSSSVSYKMSGSNANKDAKFASGCEFYIGDKKSDVDDLEKLADSGTTYIKITVNKDGKATKIIMAEDKFQDTSTVNATYRVKGITDDYIRVMEGGESVEYSFGSKSDVAFYKWNNKSFEEVDFDDAEEFYDKSTQDVYARIGFRDGKKVSSVYLAKEDEKEKAFGEAEATERKGTVESIKDGKLKFKTSSTEYTLASKYDEDDLKIGGAQTQSLTVLNRMANCDDVTLYAEIKADSDNKITEIEARLTAAEGKMIEYNGKDTSDSDKKNTLTLKTSDGSQFKLKTVSNPKTDSDDYDAEDLQTTGYRGSSVELEFNNDGEISKIIVTDSSYNSGTKRVKGTASIDGSKIKIDGKSYSWDSKTYITSSSFTYSSKDMFERMLKDKDIEVYVEATISDSNKVERINARVESAEGEFVEYDSGSVVIETDSRKWSFNTVSKNTLLDNCGLDDERDFEKKEGKNVTLEFNSDGLVEEF</sequence>
<comment type="caution">
    <text evidence="4">The sequence shown here is derived from an EMBL/GenBank/DDBJ whole genome shotgun (WGS) entry which is preliminary data.</text>
</comment>
<name>A0A1Y3U3F0_9FIRM</name>
<feature type="domain" description="SLH" evidence="3">
    <location>
        <begin position="74"/>
        <end position="137"/>
    </location>
</feature>
<protein>
    <recommendedName>
        <fullName evidence="3">SLH domain-containing protein</fullName>
    </recommendedName>
</protein>
<dbReference type="Proteomes" id="UP000195455">
    <property type="component" value="Unassembled WGS sequence"/>
</dbReference>
<feature type="domain" description="SLH" evidence="3">
    <location>
        <begin position="211"/>
        <end position="274"/>
    </location>
</feature>
<proteinExistence type="predicted"/>
<keyword evidence="2" id="KW-0812">Transmembrane</keyword>
<evidence type="ECO:0000259" key="3">
    <source>
        <dbReference type="PROSITE" id="PS51272"/>
    </source>
</evidence>
<organism evidence="4 5">
    <name type="scientific">Anaerotignum lactatifermentans</name>
    <dbReference type="NCBI Taxonomy" id="160404"/>
    <lineage>
        <taxon>Bacteria</taxon>
        <taxon>Bacillati</taxon>
        <taxon>Bacillota</taxon>
        <taxon>Clostridia</taxon>
        <taxon>Lachnospirales</taxon>
        <taxon>Anaerotignaceae</taxon>
        <taxon>Anaerotignum</taxon>
    </lineage>
</organism>